<name>A0A225D8A9_9BACT</name>
<keyword evidence="3" id="KW-1185">Reference proteome</keyword>
<dbReference type="Proteomes" id="UP000214646">
    <property type="component" value="Unassembled WGS sequence"/>
</dbReference>
<dbReference type="Pfam" id="PF07585">
    <property type="entry name" value="BBP7"/>
    <property type="match status" value="1"/>
</dbReference>
<feature type="signal peptide" evidence="1">
    <location>
        <begin position="1"/>
        <end position="21"/>
    </location>
</feature>
<evidence type="ECO:0000313" key="2">
    <source>
        <dbReference type="EMBL" id="OWK37692.1"/>
    </source>
</evidence>
<sequence length="461" mass="48740">MRNKVGIAWICLLGCIGVGSADDGAAALLPITASVRTKIPQDAPPIGSFAIIDDGIPSGVTVSRPLQPVFLDPINKSSALFPSESKSCLDTNSDPVQPGGPLGQIWVSAEYLLWWPKSQFLPPLVTAAGGGAPAVLGGPNTTLLVGGTRLDNPDASGTRINLGVSLNESQTIGMAVTYLFLASRTATDNFVGFTGPGAMTYGRPFVNAQTGAQDVIPVSIPGSQSGTVRVAVTSPRLSGWEVSGVGNLYDAPGVKITALAGYRYFMMNEGVRIDQYAQFAGSTAGPPVYGATSDQFEANNRFHGGQFGLTADLTHNSLFLEATGKIALGQAITVVRTSGQTEAFTPGYPYPALQWYQGGVLAQPSNSGRFTRSGFAVLPEATVKLGYKFQNKSRVYVGYNFLYLSDVVRAGNQIDTTIDPSQLALFSKTNTGQIVTDRPAPLMARSDFWAQGLMLGLEYRY</sequence>
<evidence type="ECO:0000256" key="1">
    <source>
        <dbReference type="SAM" id="SignalP"/>
    </source>
</evidence>
<accession>A0A225D8A9</accession>
<dbReference type="OrthoDB" id="8212403at2"/>
<comment type="caution">
    <text evidence="2">The sequence shown here is derived from an EMBL/GenBank/DDBJ whole genome shotgun (WGS) entry which is preliminary data.</text>
</comment>
<gene>
    <name evidence="2" type="ORF">FRUB_06812</name>
</gene>
<reference evidence="3" key="1">
    <citation type="submission" date="2017-06" db="EMBL/GenBank/DDBJ databases">
        <title>Genome analysis of Fimbriiglobus ruber SP5, the first member of the order Planctomycetales with confirmed chitinolytic capability.</title>
        <authorList>
            <person name="Ravin N.V."/>
            <person name="Rakitin A.L."/>
            <person name="Ivanova A.A."/>
            <person name="Beletsky A.V."/>
            <person name="Kulichevskaya I.S."/>
            <person name="Mardanov A.V."/>
            <person name="Dedysh S.N."/>
        </authorList>
    </citation>
    <scope>NUCLEOTIDE SEQUENCE [LARGE SCALE GENOMIC DNA]</scope>
    <source>
        <strain evidence="3">SP5</strain>
    </source>
</reference>
<keyword evidence="1" id="KW-0732">Signal</keyword>
<evidence type="ECO:0000313" key="3">
    <source>
        <dbReference type="Proteomes" id="UP000214646"/>
    </source>
</evidence>
<dbReference type="RefSeq" id="WP_088257558.1">
    <property type="nucleotide sequence ID" value="NZ_NIDE01000014.1"/>
</dbReference>
<dbReference type="EMBL" id="NIDE01000014">
    <property type="protein sequence ID" value="OWK37692.1"/>
    <property type="molecule type" value="Genomic_DNA"/>
</dbReference>
<feature type="chain" id="PRO_5012668818" evidence="1">
    <location>
        <begin position="22"/>
        <end position="461"/>
    </location>
</feature>
<organism evidence="2 3">
    <name type="scientific">Fimbriiglobus ruber</name>
    <dbReference type="NCBI Taxonomy" id="1908690"/>
    <lineage>
        <taxon>Bacteria</taxon>
        <taxon>Pseudomonadati</taxon>
        <taxon>Planctomycetota</taxon>
        <taxon>Planctomycetia</taxon>
        <taxon>Gemmatales</taxon>
        <taxon>Gemmataceae</taxon>
        <taxon>Fimbriiglobus</taxon>
    </lineage>
</organism>
<protein>
    <submittedName>
        <fullName evidence="2">Uncharacterized protein</fullName>
    </submittedName>
</protein>
<dbReference type="AlphaFoldDB" id="A0A225D8A9"/>
<proteinExistence type="predicted"/>
<dbReference type="InterPro" id="IPR011446">
    <property type="entry name" value="BBP7"/>
</dbReference>